<comment type="caution">
    <text evidence="14">The sequence shown here is derived from an EMBL/GenBank/DDBJ whole genome shotgun (WGS) entry which is preliminary data.</text>
</comment>
<dbReference type="PANTHER" id="PTHR11537">
    <property type="entry name" value="VOLTAGE-GATED POTASSIUM CHANNEL"/>
    <property type="match status" value="1"/>
</dbReference>
<dbReference type="AlphaFoldDB" id="A0A2R5FNA4"/>
<feature type="transmembrane region" description="Helical" evidence="12">
    <location>
        <begin position="203"/>
        <end position="220"/>
    </location>
</feature>
<dbReference type="Gene3D" id="1.20.120.350">
    <property type="entry name" value="Voltage-gated potassium channels. Chain C"/>
    <property type="match status" value="1"/>
</dbReference>
<name>A0A2R5FNA4_NOSCO</name>
<evidence type="ECO:0000256" key="1">
    <source>
        <dbReference type="ARBA" id="ARBA00004141"/>
    </source>
</evidence>
<accession>A0A2R5FNA4</accession>
<dbReference type="Proteomes" id="UP000245124">
    <property type="component" value="Unassembled WGS sequence"/>
</dbReference>
<evidence type="ECO:0000256" key="6">
    <source>
        <dbReference type="ARBA" id="ARBA00022882"/>
    </source>
</evidence>
<dbReference type="EMBL" id="BDUD01000001">
    <property type="protein sequence ID" value="GBG19519.1"/>
    <property type="molecule type" value="Genomic_DNA"/>
</dbReference>
<dbReference type="GO" id="GO:0005249">
    <property type="term" value="F:voltage-gated potassium channel activity"/>
    <property type="evidence" value="ECO:0007669"/>
    <property type="project" value="InterPro"/>
</dbReference>
<keyword evidence="2" id="KW-0813">Transport</keyword>
<dbReference type="PRINTS" id="PR00169">
    <property type="entry name" value="KCHANNEL"/>
</dbReference>
<evidence type="ECO:0000256" key="10">
    <source>
        <dbReference type="ARBA" id="ARBA00023136"/>
    </source>
</evidence>
<feature type="transmembrane region" description="Helical" evidence="12">
    <location>
        <begin position="227"/>
        <end position="252"/>
    </location>
</feature>
<evidence type="ECO:0000256" key="5">
    <source>
        <dbReference type="ARBA" id="ARBA00022826"/>
    </source>
</evidence>
<protein>
    <submittedName>
        <fullName evidence="14">Ion transport 2 domain-containing protein</fullName>
    </submittedName>
</protein>
<keyword evidence="15" id="KW-1185">Reference proteome</keyword>
<feature type="transmembrane region" description="Helical" evidence="12">
    <location>
        <begin position="165"/>
        <end position="187"/>
    </location>
</feature>
<evidence type="ECO:0000313" key="15">
    <source>
        <dbReference type="Proteomes" id="UP000245124"/>
    </source>
</evidence>
<evidence type="ECO:0000256" key="12">
    <source>
        <dbReference type="SAM" id="Phobius"/>
    </source>
</evidence>
<reference evidence="14 15" key="1">
    <citation type="submission" date="2017-06" db="EMBL/GenBank/DDBJ databases">
        <title>Genome sequencing of cyanobaciteial culture collection at National Institute for Environmental Studies (NIES).</title>
        <authorList>
            <person name="Hirose Y."/>
            <person name="Shimura Y."/>
            <person name="Fujisawa T."/>
            <person name="Nakamura Y."/>
            <person name="Kawachi M."/>
        </authorList>
    </citation>
    <scope>NUCLEOTIDE SEQUENCE [LARGE SCALE GENOMIC DNA]</scope>
    <source>
        <strain evidence="14 15">NIES-4072</strain>
    </source>
</reference>
<comment type="subcellular location">
    <subcellularLocation>
        <location evidence="1">Membrane</location>
        <topology evidence="1">Multi-pass membrane protein</topology>
    </subcellularLocation>
</comment>
<dbReference type="InterPro" id="IPR028325">
    <property type="entry name" value="VG_K_chnl"/>
</dbReference>
<keyword evidence="3" id="KW-0633">Potassium transport</keyword>
<organism evidence="14 15">
    <name type="scientific">Nostoc commune NIES-4072</name>
    <dbReference type="NCBI Taxonomy" id="2005467"/>
    <lineage>
        <taxon>Bacteria</taxon>
        <taxon>Bacillati</taxon>
        <taxon>Cyanobacteriota</taxon>
        <taxon>Cyanophyceae</taxon>
        <taxon>Nostocales</taxon>
        <taxon>Nostocaceae</taxon>
        <taxon>Nostoc</taxon>
    </lineage>
</organism>
<keyword evidence="11" id="KW-0407">Ion channel</keyword>
<evidence type="ECO:0000256" key="9">
    <source>
        <dbReference type="ARBA" id="ARBA00023065"/>
    </source>
</evidence>
<evidence type="ECO:0000256" key="3">
    <source>
        <dbReference type="ARBA" id="ARBA00022538"/>
    </source>
</evidence>
<evidence type="ECO:0000259" key="13">
    <source>
        <dbReference type="Pfam" id="PF00520"/>
    </source>
</evidence>
<keyword evidence="7" id="KW-0630">Potassium</keyword>
<dbReference type="PANTHER" id="PTHR11537:SF254">
    <property type="entry name" value="POTASSIUM VOLTAGE-GATED CHANNEL PROTEIN SHAB"/>
    <property type="match status" value="1"/>
</dbReference>
<dbReference type="GO" id="GO:0008076">
    <property type="term" value="C:voltage-gated potassium channel complex"/>
    <property type="evidence" value="ECO:0007669"/>
    <property type="project" value="InterPro"/>
</dbReference>
<evidence type="ECO:0000256" key="7">
    <source>
        <dbReference type="ARBA" id="ARBA00022958"/>
    </source>
</evidence>
<sequence length="293" mass="33353">MMEILITNCELRITNYELRINIMSSPKLSQKQALEKERSEVLQQLEDWLEIPMLVLGFVWLALFIIEIVWGLNPFLEAVSITIWIIFILDFLLKLTIAPQKISYIKNNWLTAISLMLPALRSFRIIRVIRILRTTRVVRGLQLLRVMTRANQGMRVLGASISRRGFGYVVALTAIVTVIGAAGMYAFENEVPDESGLHDYSTAFWWTAMLMTTMGSDYSPKTPEGRVLCFFLALYAFAVFGYVTATLATFFIGRDADDDQAELAGAKSIQMLQSEITALRQEIQELLHQNSQR</sequence>
<evidence type="ECO:0000256" key="4">
    <source>
        <dbReference type="ARBA" id="ARBA00022692"/>
    </source>
</evidence>
<feature type="transmembrane region" description="Helical" evidence="12">
    <location>
        <begin position="51"/>
        <end position="72"/>
    </location>
</feature>
<evidence type="ECO:0000313" key="14">
    <source>
        <dbReference type="EMBL" id="GBG19519.1"/>
    </source>
</evidence>
<dbReference type="InterPro" id="IPR005821">
    <property type="entry name" value="Ion_trans_dom"/>
</dbReference>
<keyword evidence="4 12" id="KW-0812">Transmembrane</keyword>
<keyword evidence="10 12" id="KW-0472">Membrane</keyword>
<dbReference type="GO" id="GO:0001508">
    <property type="term" value="P:action potential"/>
    <property type="evidence" value="ECO:0007669"/>
    <property type="project" value="TreeGrafter"/>
</dbReference>
<dbReference type="Gene3D" id="1.20.5.110">
    <property type="match status" value="1"/>
</dbReference>
<evidence type="ECO:0000256" key="2">
    <source>
        <dbReference type="ARBA" id="ARBA00022448"/>
    </source>
</evidence>
<feature type="transmembrane region" description="Helical" evidence="12">
    <location>
        <begin position="79"/>
        <end position="97"/>
    </location>
</feature>
<dbReference type="Pfam" id="PF00520">
    <property type="entry name" value="Ion_trans"/>
    <property type="match status" value="1"/>
</dbReference>
<keyword evidence="6" id="KW-0851">Voltage-gated channel</keyword>
<dbReference type="SUPFAM" id="SSF81324">
    <property type="entry name" value="Voltage-gated potassium channels"/>
    <property type="match status" value="1"/>
</dbReference>
<feature type="domain" description="Ion transport" evidence="13">
    <location>
        <begin position="56"/>
        <end position="240"/>
    </location>
</feature>
<dbReference type="InterPro" id="IPR027359">
    <property type="entry name" value="Volt_channel_dom_sf"/>
</dbReference>
<keyword evidence="9" id="KW-0406">Ion transport</keyword>
<evidence type="ECO:0000256" key="11">
    <source>
        <dbReference type="ARBA" id="ARBA00023303"/>
    </source>
</evidence>
<keyword evidence="8 12" id="KW-1133">Transmembrane helix</keyword>
<evidence type="ECO:0000256" key="8">
    <source>
        <dbReference type="ARBA" id="ARBA00022989"/>
    </source>
</evidence>
<proteinExistence type="predicted"/>
<gene>
    <name evidence="14" type="ORF">NIES4072_31870</name>
</gene>
<keyword evidence="5" id="KW-0631">Potassium channel</keyword>
<dbReference type="Gene3D" id="1.10.287.70">
    <property type="match status" value="1"/>
</dbReference>